<evidence type="ECO:0000256" key="1">
    <source>
        <dbReference type="SAM" id="Phobius"/>
    </source>
</evidence>
<keyword evidence="3" id="KW-1185">Reference proteome</keyword>
<organism evidence="3 4">
    <name type="scientific">Salmo salar</name>
    <name type="common">Atlantic salmon</name>
    <dbReference type="NCBI Taxonomy" id="8030"/>
    <lineage>
        <taxon>Eukaryota</taxon>
        <taxon>Metazoa</taxon>
        <taxon>Chordata</taxon>
        <taxon>Craniata</taxon>
        <taxon>Vertebrata</taxon>
        <taxon>Euteleostomi</taxon>
        <taxon>Actinopterygii</taxon>
        <taxon>Neopterygii</taxon>
        <taxon>Teleostei</taxon>
        <taxon>Protacanthopterygii</taxon>
        <taxon>Salmoniformes</taxon>
        <taxon>Salmonidae</taxon>
        <taxon>Salmoninae</taxon>
        <taxon>Salmo</taxon>
    </lineage>
</organism>
<dbReference type="Proteomes" id="UP001652741">
    <property type="component" value="Chromosome ssa09"/>
</dbReference>
<accession>A0A1S3SUM7</accession>
<dbReference type="RefSeq" id="XP_014068044.1">
    <property type="nucleotide sequence ID" value="XM_014212569.2"/>
</dbReference>
<protein>
    <submittedName>
        <fullName evidence="4">Uncharacterized protein isoform X1</fullName>
    </submittedName>
</protein>
<keyword evidence="1" id="KW-0812">Transmembrane</keyword>
<reference evidence="4" key="1">
    <citation type="submission" date="2025-08" db="UniProtKB">
        <authorList>
            <consortium name="RefSeq"/>
        </authorList>
    </citation>
    <scope>IDENTIFICATION</scope>
</reference>
<evidence type="ECO:0000313" key="4">
    <source>
        <dbReference type="RefSeq" id="XP_014068044.1"/>
    </source>
</evidence>
<evidence type="ECO:0000259" key="2">
    <source>
        <dbReference type="PROSITE" id="PS50835"/>
    </source>
</evidence>
<dbReference type="GeneID" id="106611910"/>
<proteinExistence type="predicted"/>
<dbReference type="InterPro" id="IPR013783">
    <property type="entry name" value="Ig-like_fold"/>
</dbReference>
<dbReference type="KEGG" id="sasa:106611910"/>
<gene>
    <name evidence="4" type="primary">LOC106611910</name>
</gene>
<dbReference type="OrthoDB" id="8962944at2759"/>
<keyword evidence="1" id="KW-1133">Transmembrane helix</keyword>
<dbReference type="PROSITE" id="PS50835">
    <property type="entry name" value="IG_LIKE"/>
    <property type="match status" value="1"/>
</dbReference>
<evidence type="ECO:0000313" key="3">
    <source>
        <dbReference type="Proteomes" id="UP001652741"/>
    </source>
</evidence>
<name>A0A1S3SUM7_SALSA</name>
<dbReference type="InterPro" id="IPR007110">
    <property type="entry name" value="Ig-like_dom"/>
</dbReference>
<feature type="domain" description="Ig-like" evidence="2">
    <location>
        <begin position="86"/>
        <end position="173"/>
    </location>
</feature>
<dbReference type="AlphaFoldDB" id="A0A1S3SUM7"/>
<dbReference type="Gene3D" id="2.60.40.10">
    <property type="entry name" value="Immunoglobulins"/>
    <property type="match status" value="1"/>
</dbReference>
<feature type="transmembrane region" description="Helical" evidence="1">
    <location>
        <begin position="179"/>
        <end position="204"/>
    </location>
</feature>
<sequence>MTRDPAQEMVLMKARTGTGLYSLACLLMISSVCSTCVPFMCLRCNLTHSPGISATGLLDKAMCDTLCSDTHQCFNATVQQQCSKDFKVLLNTSSGFKVVEGADLIIECAHNLPVEPKIPLVFVWLMDGVSLTGENSSQLTVKKVGIATSGKNKYACTIQSPCGNFTSDPKEIEFEDTTLLVIVICGVSAVVLILAMGIGMKIMLKKEFAKTKNRRQQNAQNLQRTTTTE</sequence>
<keyword evidence="1" id="KW-0472">Membrane</keyword>